<evidence type="ECO:0000256" key="6">
    <source>
        <dbReference type="ARBA" id="ARBA00023288"/>
    </source>
</evidence>
<name>A0ABP0SE45_9DINO</name>
<keyword evidence="4" id="KW-0677">Repeat</keyword>
<comment type="caution">
    <text evidence="8">The sequence shown here is derived from an EMBL/GenBank/DDBJ whole genome shotgun (WGS) entry which is preliminary data.</text>
</comment>
<reference evidence="8 9" key="1">
    <citation type="submission" date="2024-02" db="EMBL/GenBank/DDBJ databases">
        <authorList>
            <person name="Chen Y."/>
            <person name="Shah S."/>
            <person name="Dougan E. K."/>
            <person name="Thang M."/>
            <person name="Chan C."/>
        </authorList>
    </citation>
    <scope>NUCLEOTIDE SEQUENCE [LARGE SCALE GENOMIC DNA]</scope>
</reference>
<dbReference type="PANTHER" id="PTHR23055">
    <property type="entry name" value="CALCIUM BINDING PROTEINS"/>
    <property type="match status" value="1"/>
</dbReference>
<dbReference type="Pfam" id="PF13499">
    <property type="entry name" value="EF-hand_7"/>
    <property type="match status" value="1"/>
</dbReference>
<dbReference type="InterPro" id="IPR018247">
    <property type="entry name" value="EF_Hand_1_Ca_BS"/>
</dbReference>
<protein>
    <recommendedName>
        <fullName evidence="7">EF-hand domain-containing protein</fullName>
    </recommendedName>
</protein>
<dbReference type="Pfam" id="PF13833">
    <property type="entry name" value="EF-hand_8"/>
    <property type="match status" value="1"/>
</dbReference>
<evidence type="ECO:0000256" key="1">
    <source>
        <dbReference type="ARBA" id="ARBA00006049"/>
    </source>
</evidence>
<dbReference type="EMBL" id="CAXAMN010027417">
    <property type="protein sequence ID" value="CAK9110613.1"/>
    <property type="molecule type" value="Genomic_DNA"/>
</dbReference>
<keyword evidence="9" id="KW-1185">Reference proteome</keyword>
<evidence type="ECO:0000256" key="3">
    <source>
        <dbReference type="ARBA" id="ARBA00022723"/>
    </source>
</evidence>
<proteinExistence type="inferred from homology"/>
<dbReference type="SUPFAM" id="SSF47473">
    <property type="entry name" value="EF-hand"/>
    <property type="match status" value="1"/>
</dbReference>
<gene>
    <name evidence="8" type="ORF">CCMP2556_LOCUS51401</name>
</gene>
<accession>A0ABP0SE45</accession>
<evidence type="ECO:0000259" key="7">
    <source>
        <dbReference type="PROSITE" id="PS50222"/>
    </source>
</evidence>
<dbReference type="Gene3D" id="1.10.238.10">
    <property type="entry name" value="EF-hand"/>
    <property type="match status" value="1"/>
</dbReference>
<evidence type="ECO:0000313" key="9">
    <source>
        <dbReference type="Proteomes" id="UP001642484"/>
    </source>
</evidence>
<feature type="domain" description="EF-hand" evidence="7">
    <location>
        <begin position="223"/>
        <end position="258"/>
    </location>
</feature>
<evidence type="ECO:0000256" key="5">
    <source>
        <dbReference type="ARBA" id="ARBA00022837"/>
    </source>
</evidence>
<evidence type="ECO:0000256" key="2">
    <source>
        <dbReference type="ARBA" id="ARBA00022707"/>
    </source>
</evidence>
<dbReference type="InterPro" id="IPR011992">
    <property type="entry name" value="EF-hand-dom_pair"/>
</dbReference>
<feature type="domain" description="EF-hand" evidence="7">
    <location>
        <begin position="288"/>
        <end position="316"/>
    </location>
</feature>
<keyword evidence="3" id="KW-0479">Metal-binding</keyword>
<dbReference type="PANTHER" id="PTHR23055:SF178">
    <property type="entry name" value="NEUROCALCIN HOMOLOG"/>
    <property type="match status" value="1"/>
</dbReference>
<feature type="domain" description="EF-hand" evidence="7">
    <location>
        <begin position="187"/>
        <end position="222"/>
    </location>
</feature>
<comment type="similarity">
    <text evidence="1">Belongs to the recoverin family.</text>
</comment>
<dbReference type="PROSITE" id="PS00018">
    <property type="entry name" value="EF_HAND_1"/>
    <property type="match status" value="3"/>
</dbReference>
<dbReference type="CDD" id="cd00051">
    <property type="entry name" value="EFh"/>
    <property type="match status" value="2"/>
</dbReference>
<sequence>MAQPVRPVSISAPVTISTGAPVVVSSPVPYGVAPGAPGAPQVTYRAPAPVTYPGGYVGGPVPQGRVIQAPLTGVPGAPVVQSRIVRTSQATLPLTKTTTVTTRPNTVGGPAYSQSAYETKHEKDEQLQNLKELRKTCGLKEIPVNDGLQAFKKGGALSDGEGFSKLTREKFVEVYSSLLQEHQVEVPSDEVKNAVFDLFDRDDNNVVDMMELVCGISLLCKGSEDDKIQAVFKVFDENDDGFISMDEMYKFLTSVFKVVLTPAVIGAMNSMGVNVESAEDLASVTSLECFKTADLNHDGRLSIDEFKSWFYGPRNDPAFMFSPVRKLLQ</sequence>
<evidence type="ECO:0000313" key="8">
    <source>
        <dbReference type="EMBL" id="CAK9110613.1"/>
    </source>
</evidence>
<keyword evidence="2" id="KW-0519">Myristate</keyword>
<dbReference type="Proteomes" id="UP001642484">
    <property type="component" value="Unassembled WGS sequence"/>
</dbReference>
<keyword evidence="6" id="KW-0449">Lipoprotein</keyword>
<dbReference type="InterPro" id="IPR002048">
    <property type="entry name" value="EF_hand_dom"/>
</dbReference>
<dbReference type="PROSITE" id="PS50222">
    <property type="entry name" value="EF_HAND_2"/>
    <property type="match status" value="3"/>
</dbReference>
<evidence type="ECO:0000256" key="4">
    <source>
        <dbReference type="ARBA" id="ARBA00022737"/>
    </source>
</evidence>
<dbReference type="InterPro" id="IPR028846">
    <property type="entry name" value="Recoverin"/>
</dbReference>
<keyword evidence="5" id="KW-0106">Calcium</keyword>
<dbReference type="PRINTS" id="PR00450">
    <property type="entry name" value="RECOVERIN"/>
</dbReference>
<dbReference type="SMART" id="SM00054">
    <property type="entry name" value="EFh"/>
    <property type="match status" value="3"/>
</dbReference>
<organism evidence="8 9">
    <name type="scientific">Durusdinium trenchii</name>
    <dbReference type="NCBI Taxonomy" id="1381693"/>
    <lineage>
        <taxon>Eukaryota</taxon>
        <taxon>Sar</taxon>
        <taxon>Alveolata</taxon>
        <taxon>Dinophyceae</taxon>
        <taxon>Suessiales</taxon>
        <taxon>Symbiodiniaceae</taxon>
        <taxon>Durusdinium</taxon>
    </lineage>
</organism>